<keyword evidence="4 8" id="KW-0560">Oxidoreductase</keyword>
<comment type="similarity">
    <text evidence="2 8">Belongs to the cytochrome P450 family.</text>
</comment>
<keyword evidence="8" id="KW-0503">Monooxygenase</keyword>
<dbReference type="Proteomes" id="UP000807353">
    <property type="component" value="Unassembled WGS sequence"/>
</dbReference>
<dbReference type="AlphaFoldDB" id="A0A9P5XVZ4"/>
<keyword evidence="7 8" id="KW-0349">Heme</keyword>
<reference evidence="9" key="1">
    <citation type="submission" date="2020-11" db="EMBL/GenBank/DDBJ databases">
        <authorList>
            <consortium name="DOE Joint Genome Institute"/>
            <person name="Ahrendt S."/>
            <person name="Riley R."/>
            <person name="Andreopoulos W."/>
            <person name="Labutti K."/>
            <person name="Pangilinan J."/>
            <person name="Ruiz-Duenas F.J."/>
            <person name="Barrasa J.M."/>
            <person name="Sanchez-Garcia M."/>
            <person name="Camarero S."/>
            <person name="Miyauchi S."/>
            <person name="Serrano A."/>
            <person name="Linde D."/>
            <person name="Babiker R."/>
            <person name="Drula E."/>
            <person name="Ayuso-Fernandez I."/>
            <person name="Pacheco R."/>
            <person name="Padilla G."/>
            <person name="Ferreira P."/>
            <person name="Barriuso J."/>
            <person name="Kellner H."/>
            <person name="Castanera R."/>
            <person name="Alfaro M."/>
            <person name="Ramirez L."/>
            <person name="Pisabarro A.G."/>
            <person name="Kuo A."/>
            <person name="Tritt A."/>
            <person name="Lipzen A."/>
            <person name="He G."/>
            <person name="Yan M."/>
            <person name="Ng V."/>
            <person name="Cullen D."/>
            <person name="Martin F."/>
            <person name="Rosso M.-N."/>
            <person name="Henrissat B."/>
            <person name="Hibbett D."/>
            <person name="Martinez A.T."/>
            <person name="Grigoriev I.V."/>
        </authorList>
    </citation>
    <scope>NUCLEOTIDE SEQUENCE</scope>
    <source>
        <strain evidence="9">CBS 247.69</strain>
    </source>
</reference>
<comment type="cofactor">
    <cofactor evidence="1 7">
        <name>heme</name>
        <dbReference type="ChEBI" id="CHEBI:30413"/>
    </cofactor>
</comment>
<dbReference type="Gene3D" id="1.10.630.10">
    <property type="entry name" value="Cytochrome P450"/>
    <property type="match status" value="1"/>
</dbReference>
<dbReference type="GO" id="GO:0005506">
    <property type="term" value="F:iron ion binding"/>
    <property type="evidence" value="ECO:0007669"/>
    <property type="project" value="InterPro"/>
</dbReference>
<dbReference type="PROSITE" id="PS00086">
    <property type="entry name" value="CYTOCHROME_P450"/>
    <property type="match status" value="1"/>
</dbReference>
<dbReference type="EC" id="1.14.19.41" evidence="6"/>
<evidence type="ECO:0000313" key="9">
    <source>
        <dbReference type="EMBL" id="KAF9458747.1"/>
    </source>
</evidence>
<evidence type="ECO:0000256" key="4">
    <source>
        <dbReference type="ARBA" id="ARBA00023002"/>
    </source>
</evidence>
<evidence type="ECO:0000256" key="2">
    <source>
        <dbReference type="ARBA" id="ARBA00010617"/>
    </source>
</evidence>
<evidence type="ECO:0000256" key="5">
    <source>
        <dbReference type="ARBA" id="ARBA00023004"/>
    </source>
</evidence>
<protein>
    <recommendedName>
        <fullName evidence="6">sterol 22-desaturase</fullName>
        <ecNumber evidence="6">1.14.19.41</ecNumber>
    </recommendedName>
</protein>
<evidence type="ECO:0000256" key="1">
    <source>
        <dbReference type="ARBA" id="ARBA00001971"/>
    </source>
</evidence>
<dbReference type="GO" id="GO:0020037">
    <property type="term" value="F:heme binding"/>
    <property type="evidence" value="ECO:0007669"/>
    <property type="project" value="InterPro"/>
</dbReference>
<dbReference type="EMBL" id="MU150332">
    <property type="protein sequence ID" value="KAF9458747.1"/>
    <property type="molecule type" value="Genomic_DNA"/>
</dbReference>
<keyword evidence="3 7" id="KW-0479">Metal-binding</keyword>
<dbReference type="PRINTS" id="PR00385">
    <property type="entry name" value="P450"/>
</dbReference>
<accession>A0A9P5XVZ4</accession>
<dbReference type="PANTHER" id="PTHR24286:SF228">
    <property type="entry name" value="C-22 STEROL DESATURASE ERG5"/>
    <property type="match status" value="1"/>
</dbReference>
<keyword evidence="10" id="KW-1185">Reference proteome</keyword>
<comment type="caution">
    <text evidence="9">The sequence shown here is derived from an EMBL/GenBank/DDBJ whole genome shotgun (WGS) entry which is preliminary data.</text>
</comment>
<dbReference type="InterPro" id="IPR036396">
    <property type="entry name" value="Cyt_P450_sf"/>
</dbReference>
<name>A0A9P5XVZ4_9AGAR</name>
<evidence type="ECO:0000256" key="3">
    <source>
        <dbReference type="ARBA" id="ARBA00022723"/>
    </source>
</evidence>
<dbReference type="InterPro" id="IPR001128">
    <property type="entry name" value="Cyt_P450"/>
</dbReference>
<sequence length="521" mass="58675">MSFRDPSLSASMPSSTSLGPLYTFPVPSFINLSQGKSTTWLYTTAAIIAALLILEQSVYRYKKGHLPGAKWTIPIIGKFAESVTPTMEGYQKQWNSGALSAISVFNIFIVMASSNEYARKILNSPSYAEPCLVHSAKTVLRPDNWVFLNGKAHLSYRRGLNSLFTRRALGIYIGIQDAITRRHLNRWLEDAAKEPAPKPIMMTARHLNMDTSLKVFCGKHITEEAALEINEKYWAITQSLELVNFPLAIPGTKVYKAVQARKVALHWLELAAHRSKISMANGSEPECMLDEWVQVLADPAYKGRREFSDLEMAMVLFSFLFASQDAMSSGLIYGFQHLADHPEILAKVREEQERVRQGDMEKPVTLEMLDQMPYLNAVVKESMRVKPPVTMVPYKTLRAFPISDDYTVPANSMVIPSFFNSMHDPQIFPEPEEFKPERWLDPNGSANQNPKNYILFGSGPHRCIGIEYATMNIALVLATAAVMMDFEHELTPLSNEVEIIATLFPKDGCRLKLTPRMQSNN</sequence>
<dbReference type="CDD" id="cd11082">
    <property type="entry name" value="CYP61_CYP710"/>
    <property type="match status" value="1"/>
</dbReference>
<gene>
    <name evidence="9" type="ORF">BDZ94DRAFT_1269946</name>
</gene>
<organism evidence="9 10">
    <name type="scientific">Collybia nuda</name>
    <dbReference type="NCBI Taxonomy" id="64659"/>
    <lineage>
        <taxon>Eukaryota</taxon>
        <taxon>Fungi</taxon>
        <taxon>Dikarya</taxon>
        <taxon>Basidiomycota</taxon>
        <taxon>Agaricomycotina</taxon>
        <taxon>Agaricomycetes</taxon>
        <taxon>Agaricomycetidae</taxon>
        <taxon>Agaricales</taxon>
        <taxon>Tricholomatineae</taxon>
        <taxon>Clitocybaceae</taxon>
        <taxon>Collybia</taxon>
    </lineage>
</organism>
<feature type="binding site" description="axial binding residue" evidence="7">
    <location>
        <position position="463"/>
    </location>
    <ligand>
        <name>heme</name>
        <dbReference type="ChEBI" id="CHEBI:30413"/>
    </ligand>
    <ligandPart>
        <name>Fe</name>
        <dbReference type="ChEBI" id="CHEBI:18248"/>
    </ligandPart>
</feature>
<evidence type="ECO:0000256" key="6">
    <source>
        <dbReference type="ARBA" id="ARBA00039038"/>
    </source>
</evidence>
<dbReference type="SUPFAM" id="SSF48264">
    <property type="entry name" value="Cytochrome P450"/>
    <property type="match status" value="1"/>
</dbReference>
<dbReference type="PANTHER" id="PTHR24286">
    <property type="entry name" value="CYTOCHROME P450 26"/>
    <property type="match status" value="1"/>
</dbReference>
<proteinExistence type="inferred from homology"/>
<dbReference type="InterPro" id="IPR017972">
    <property type="entry name" value="Cyt_P450_CS"/>
</dbReference>
<evidence type="ECO:0000256" key="8">
    <source>
        <dbReference type="RuleBase" id="RU000461"/>
    </source>
</evidence>
<dbReference type="GO" id="GO:0004497">
    <property type="term" value="F:monooxygenase activity"/>
    <property type="evidence" value="ECO:0007669"/>
    <property type="project" value="UniProtKB-KW"/>
</dbReference>
<evidence type="ECO:0000256" key="7">
    <source>
        <dbReference type="PIRSR" id="PIRSR602403-1"/>
    </source>
</evidence>
<dbReference type="PRINTS" id="PR00465">
    <property type="entry name" value="EP450IV"/>
</dbReference>
<dbReference type="GO" id="GO:0016125">
    <property type="term" value="P:sterol metabolic process"/>
    <property type="evidence" value="ECO:0007669"/>
    <property type="project" value="TreeGrafter"/>
</dbReference>
<dbReference type="InterPro" id="IPR002403">
    <property type="entry name" value="Cyt_P450_E_grp-IV"/>
</dbReference>
<dbReference type="FunFam" id="1.10.630.10:FF:000021">
    <property type="entry name" value="Cytochrome P450 61"/>
    <property type="match status" value="1"/>
</dbReference>
<evidence type="ECO:0000313" key="10">
    <source>
        <dbReference type="Proteomes" id="UP000807353"/>
    </source>
</evidence>
<dbReference type="OrthoDB" id="1372046at2759"/>
<keyword evidence="5 7" id="KW-0408">Iron</keyword>
<dbReference type="GO" id="GO:0000249">
    <property type="term" value="F:C-22 sterol desaturase (NADPH) activity"/>
    <property type="evidence" value="ECO:0007669"/>
    <property type="project" value="UniProtKB-EC"/>
</dbReference>
<dbReference type="Pfam" id="PF00067">
    <property type="entry name" value="p450"/>
    <property type="match status" value="1"/>
</dbReference>